<dbReference type="CDD" id="cd03396">
    <property type="entry name" value="PAP2_like_6"/>
    <property type="match status" value="1"/>
</dbReference>
<feature type="transmembrane region" description="Helical" evidence="1">
    <location>
        <begin position="173"/>
        <end position="193"/>
    </location>
</feature>
<reference evidence="3 4" key="1">
    <citation type="submission" date="2017-06" db="EMBL/GenBank/DDBJ databases">
        <authorList>
            <person name="Swanenburg J."/>
            <person name="Kort R."/>
        </authorList>
    </citation>
    <scope>NUCLEOTIDE SEQUENCE [LARGE SCALE GENOMIC DNA]</scope>
    <source>
        <strain evidence="3 4">RL05</strain>
    </source>
</reference>
<dbReference type="RefSeq" id="WP_133476800.1">
    <property type="nucleotide sequence ID" value="NZ_NKLP01000266.1"/>
</dbReference>
<evidence type="ECO:0000256" key="1">
    <source>
        <dbReference type="SAM" id="Phobius"/>
    </source>
</evidence>
<comment type="caution">
    <text evidence="3">The sequence shown here is derived from an EMBL/GenBank/DDBJ whole genome shotgun (WGS) entry which is preliminary data.</text>
</comment>
<feature type="transmembrane region" description="Helical" evidence="1">
    <location>
        <begin position="226"/>
        <end position="245"/>
    </location>
</feature>
<feature type="domain" description="Phosphatidic acid phosphatase type 2/haloperoxidase" evidence="2">
    <location>
        <begin position="176"/>
        <end position="294"/>
    </location>
</feature>
<evidence type="ECO:0000313" key="3">
    <source>
        <dbReference type="EMBL" id="TDN28743.1"/>
    </source>
</evidence>
<feature type="transmembrane region" description="Helical" evidence="1">
    <location>
        <begin position="15"/>
        <end position="38"/>
    </location>
</feature>
<dbReference type="SUPFAM" id="SSF48317">
    <property type="entry name" value="Acid phosphatase/Vanadium-dependent haloperoxidase"/>
    <property type="match status" value="1"/>
</dbReference>
<feature type="transmembrane region" description="Helical" evidence="1">
    <location>
        <begin position="252"/>
        <end position="273"/>
    </location>
</feature>
<feature type="transmembrane region" description="Helical" evidence="1">
    <location>
        <begin position="58"/>
        <end position="76"/>
    </location>
</feature>
<dbReference type="Proteomes" id="UP000295195">
    <property type="component" value="Unassembled WGS sequence"/>
</dbReference>
<keyword evidence="1" id="KW-0812">Transmembrane</keyword>
<evidence type="ECO:0000259" key="2">
    <source>
        <dbReference type="SMART" id="SM00014"/>
    </source>
</evidence>
<proteinExistence type="predicted"/>
<sequence length="304" mass="34204">MIGGINLSEENQKKLFGISAIICIILLTITYFGDLAISNTLINYHSWVGTFCQTFGEFPVYLIFALCGQITMTYAWKCDCEKLLGAGPLFVGGLALSLWQSKKYVNEFLGYLYSVQTNLKNGKAIAMANSDSVKGGYAGSMIIMVWLLFFVIFTLLVQWWLKNKTTKQLTRYMKIAILASLTVWFALEVNLTLKDLWGRYRPYELTIGNHEFTNWLTINGVNGHKSFPSGHAMAATLCIVFSWFVSNNKRKIFFIGGIVYGVVIAISRVIVGAHFLSDVTFSFFLTVLIIFIMNGLGKKLIEDF</sequence>
<dbReference type="PANTHER" id="PTHR14969">
    <property type="entry name" value="SPHINGOSINE-1-PHOSPHATE PHOSPHOHYDROLASE"/>
    <property type="match status" value="1"/>
</dbReference>
<name>A0A4R6CQR9_9LACO</name>
<feature type="transmembrane region" description="Helical" evidence="1">
    <location>
        <begin position="83"/>
        <end position="101"/>
    </location>
</feature>
<organism evidence="3 4">
    <name type="scientific">Lactobacillus crispatus</name>
    <dbReference type="NCBI Taxonomy" id="47770"/>
    <lineage>
        <taxon>Bacteria</taxon>
        <taxon>Bacillati</taxon>
        <taxon>Bacillota</taxon>
        <taxon>Bacilli</taxon>
        <taxon>Lactobacillales</taxon>
        <taxon>Lactobacillaceae</taxon>
        <taxon>Lactobacillus</taxon>
    </lineage>
</organism>
<dbReference type="PANTHER" id="PTHR14969:SF13">
    <property type="entry name" value="AT30094P"/>
    <property type="match status" value="1"/>
</dbReference>
<feature type="transmembrane region" description="Helical" evidence="1">
    <location>
        <begin position="137"/>
        <end position="161"/>
    </location>
</feature>
<dbReference type="EMBL" id="NKLP01000266">
    <property type="protein sequence ID" value="TDN28743.1"/>
    <property type="molecule type" value="Genomic_DNA"/>
</dbReference>
<feature type="transmembrane region" description="Helical" evidence="1">
    <location>
        <begin position="279"/>
        <end position="297"/>
    </location>
</feature>
<accession>A0A4R6CQR9</accession>
<dbReference type="Gene3D" id="1.20.144.10">
    <property type="entry name" value="Phosphatidic acid phosphatase type 2/haloperoxidase"/>
    <property type="match status" value="1"/>
</dbReference>
<dbReference type="InterPro" id="IPR036938">
    <property type="entry name" value="PAP2/HPO_sf"/>
</dbReference>
<dbReference type="AlphaFoldDB" id="A0A4R6CQR9"/>
<dbReference type="InterPro" id="IPR000326">
    <property type="entry name" value="PAP2/HPO"/>
</dbReference>
<gene>
    <name evidence="3" type="ORF">CEE75_12540</name>
</gene>
<dbReference type="SMART" id="SM00014">
    <property type="entry name" value="acidPPc"/>
    <property type="match status" value="1"/>
</dbReference>
<keyword evidence="1" id="KW-1133">Transmembrane helix</keyword>
<protein>
    <recommendedName>
        <fullName evidence="2">Phosphatidic acid phosphatase type 2/haloperoxidase domain-containing protein</fullName>
    </recommendedName>
</protein>
<dbReference type="Pfam" id="PF01569">
    <property type="entry name" value="PAP2"/>
    <property type="match status" value="1"/>
</dbReference>
<keyword evidence="1" id="KW-0472">Membrane</keyword>
<evidence type="ECO:0000313" key="4">
    <source>
        <dbReference type="Proteomes" id="UP000295195"/>
    </source>
</evidence>